<name>A0A9W4XCG5_9ASCO</name>
<evidence type="ECO:0000256" key="6">
    <source>
        <dbReference type="SAM" id="MobiDB-lite"/>
    </source>
</evidence>
<feature type="compositionally biased region" description="Polar residues" evidence="6">
    <location>
        <begin position="461"/>
        <end position="473"/>
    </location>
</feature>
<dbReference type="GO" id="GO:0005789">
    <property type="term" value="C:endoplasmic reticulum membrane"/>
    <property type="evidence" value="ECO:0007669"/>
    <property type="project" value="TreeGrafter"/>
</dbReference>
<dbReference type="Pfam" id="PF05346">
    <property type="entry name" value="DUF747"/>
    <property type="match status" value="1"/>
</dbReference>
<dbReference type="OrthoDB" id="5376140at2759"/>
<sequence>MAKKASKLSKQNEIKEEQESIDEEVDEEVEKKSVFQWLKRYINSRNSLWTLLLVELKLDHHQQESKNEIESFQSFQELKNMIQIPIVLENFILLGLLICLNSFLTLFTLIPLKIIIVIFQSIINPSRLKIIHKDLVLYSIVILSLFILSKWDISRIYHDVRGQEDIKLYVMFGVLEVIERLCSSIGQDIFNILLNSNGVIFIIFYFITLGYLSFHSYILIYQTISLNVAANSYSNALLTLLLSNQFAELKSSIFKKFEREGLFQITMADLSERFQLSLMLFIIGVRNLLQLGNITMIFPNSWNNWNKYFGVVFGPSVIVIGSEILVDWLKHCFISKFNKLNYTIYERYIYVLSLDFLELYQKENDFEVLLLSKRIGIPLLASLVCLIRMINISKIFQSYSMIEYVVVSFGIFSCLLLIRLLLSLIIFKITNSILRKNNRAIETPIDSPSPNGLSSPFLPGSPNTESSSINPNTRSFLYNLNEKIPPTIEERRKKKEQTTNDDDLNDVMRYKMSSKRIW</sequence>
<proteinExistence type="inferred from homology"/>
<accession>A0A9W4XCG5</accession>
<feature type="region of interest" description="Disordered" evidence="6">
    <location>
        <begin position="445"/>
        <end position="473"/>
    </location>
</feature>
<evidence type="ECO:0000313" key="8">
    <source>
        <dbReference type="EMBL" id="CAI5760565.1"/>
    </source>
</evidence>
<dbReference type="PANTHER" id="PTHR13317:SF4">
    <property type="entry name" value="TRANSMEMBRANE ANTERIOR POSTERIOR TRANSFORMATION PROTEIN 1 HOMOLOG"/>
    <property type="match status" value="1"/>
</dbReference>
<dbReference type="InterPro" id="IPR008010">
    <property type="entry name" value="Tatp1"/>
</dbReference>
<evidence type="ECO:0000313" key="9">
    <source>
        <dbReference type="Proteomes" id="UP001152885"/>
    </source>
</evidence>
<feature type="transmembrane region" description="Helical" evidence="7">
    <location>
        <begin position="276"/>
        <end position="296"/>
    </location>
</feature>
<keyword evidence="3 7" id="KW-0812">Transmembrane</keyword>
<dbReference type="EMBL" id="CANTUO010000007">
    <property type="protein sequence ID" value="CAI5760565.1"/>
    <property type="molecule type" value="Genomic_DNA"/>
</dbReference>
<dbReference type="Proteomes" id="UP001152885">
    <property type="component" value="Unassembled WGS sequence"/>
</dbReference>
<feature type="region of interest" description="Disordered" evidence="6">
    <location>
        <begin position="1"/>
        <end position="24"/>
    </location>
</feature>
<evidence type="ECO:0000256" key="4">
    <source>
        <dbReference type="ARBA" id="ARBA00022989"/>
    </source>
</evidence>
<evidence type="ECO:0000256" key="5">
    <source>
        <dbReference type="ARBA" id="ARBA00023136"/>
    </source>
</evidence>
<dbReference type="AlphaFoldDB" id="A0A9W4XCG5"/>
<feature type="transmembrane region" description="Helical" evidence="7">
    <location>
        <begin position="91"/>
        <end position="123"/>
    </location>
</feature>
<keyword evidence="4 7" id="KW-1133">Transmembrane helix</keyword>
<feature type="transmembrane region" description="Helical" evidence="7">
    <location>
        <begin position="375"/>
        <end position="392"/>
    </location>
</feature>
<evidence type="ECO:0000256" key="2">
    <source>
        <dbReference type="ARBA" id="ARBA00008803"/>
    </source>
</evidence>
<evidence type="ECO:0008006" key="10">
    <source>
        <dbReference type="Google" id="ProtNLM"/>
    </source>
</evidence>
<keyword evidence="5 7" id="KW-0472">Membrane</keyword>
<evidence type="ECO:0000256" key="3">
    <source>
        <dbReference type="ARBA" id="ARBA00022692"/>
    </source>
</evidence>
<comment type="subcellular location">
    <subcellularLocation>
        <location evidence="1">Membrane</location>
        <topology evidence="1">Multi-pass membrane protein</topology>
    </subcellularLocation>
</comment>
<comment type="similarity">
    <text evidence="2">Belongs to the TAPT1 family.</text>
</comment>
<organism evidence="8 9">
    <name type="scientific">Candida verbasci</name>
    <dbReference type="NCBI Taxonomy" id="1227364"/>
    <lineage>
        <taxon>Eukaryota</taxon>
        <taxon>Fungi</taxon>
        <taxon>Dikarya</taxon>
        <taxon>Ascomycota</taxon>
        <taxon>Saccharomycotina</taxon>
        <taxon>Pichiomycetes</taxon>
        <taxon>Debaryomycetaceae</taxon>
        <taxon>Candida/Lodderomyces clade</taxon>
        <taxon>Candida</taxon>
    </lineage>
</organism>
<feature type="transmembrane region" description="Helical" evidence="7">
    <location>
        <begin position="189"/>
        <end position="212"/>
    </location>
</feature>
<evidence type="ECO:0000256" key="1">
    <source>
        <dbReference type="ARBA" id="ARBA00004141"/>
    </source>
</evidence>
<dbReference type="PANTHER" id="PTHR13317">
    <property type="entry name" value="TRANSMEMBRANE ANTERIOR POSTERIOR TRANSFORMATION PROTEIN 1 HOMOLOG"/>
    <property type="match status" value="1"/>
</dbReference>
<protein>
    <recommendedName>
        <fullName evidence="10">DUF747-domain-containing protein</fullName>
    </recommendedName>
</protein>
<comment type="caution">
    <text evidence="8">The sequence shown here is derived from an EMBL/GenBank/DDBJ whole genome shotgun (WGS) entry which is preliminary data.</text>
</comment>
<reference evidence="8" key="1">
    <citation type="submission" date="2022-12" db="EMBL/GenBank/DDBJ databases">
        <authorList>
            <person name="Brejova B."/>
        </authorList>
    </citation>
    <scope>NUCLEOTIDE SEQUENCE</scope>
</reference>
<evidence type="ECO:0000256" key="7">
    <source>
        <dbReference type="SAM" id="Phobius"/>
    </source>
</evidence>
<gene>
    <name evidence="8" type="ORF">CANVERA_P5074</name>
</gene>
<keyword evidence="9" id="KW-1185">Reference proteome</keyword>
<feature type="transmembrane region" description="Helical" evidence="7">
    <location>
        <begin position="308"/>
        <end position="329"/>
    </location>
</feature>
<feature type="transmembrane region" description="Helical" evidence="7">
    <location>
        <begin position="404"/>
        <end position="427"/>
    </location>
</feature>
<feature type="transmembrane region" description="Helical" evidence="7">
    <location>
        <begin position="135"/>
        <end position="153"/>
    </location>
</feature>